<dbReference type="AlphaFoldDB" id="A0A485PEP0"/>
<keyword evidence="12" id="KW-1185">Reference proteome</keyword>
<keyword evidence="5" id="KW-0479">Metal-binding</keyword>
<dbReference type="InterPro" id="IPR004313">
    <property type="entry name" value="ARD"/>
</dbReference>
<dbReference type="GO" id="GO:0009086">
    <property type="term" value="P:methionine biosynthetic process"/>
    <property type="evidence" value="ECO:0007669"/>
    <property type="project" value="UniProtKB-KW"/>
</dbReference>
<dbReference type="PANTHER" id="PTHR23418">
    <property type="entry name" value="ACIREDUCTONE DIOXYGENASE"/>
    <property type="match status" value="1"/>
</dbReference>
<gene>
    <name evidence="11" type="ORF">LYPA_23C012283</name>
</gene>
<evidence type="ECO:0000256" key="5">
    <source>
        <dbReference type="ARBA" id="ARBA00022723"/>
    </source>
</evidence>
<sequence>MFCEEYLHRMMRSSMYILGSSGYLDMRDGEDRWVRVFLEQGDVRTLPAGIHHHFTLEEKNYVKAMRLFVGEPAWTGYNRSADHFETWGR</sequence>
<keyword evidence="7" id="KW-0560">Oxidoreductase</keyword>
<organism evidence="11 12">
    <name type="scientific">Lynx pardinus</name>
    <name type="common">Iberian lynx</name>
    <name type="synonym">Felis pardina</name>
    <dbReference type="NCBI Taxonomy" id="191816"/>
    <lineage>
        <taxon>Eukaryota</taxon>
        <taxon>Metazoa</taxon>
        <taxon>Chordata</taxon>
        <taxon>Craniata</taxon>
        <taxon>Vertebrata</taxon>
        <taxon>Euteleostomi</taxon>
        <taxon>Mammalia</taxon>
        <taxon>Eutheria</taxon>
        <taxon>Laurasiatheria</taxon>
        <taxon>Carnivora</taxon>
        <taxon>Feliformia</taxon>
        <taxon>Felidae</taxon>
        <taxon>Felinae</taxon>
        <taxon>Lynx</taxon>
    </lineage>
</organism>
<evidence type="ECO:0000313" key="12">
    <source>
        <dbReference type="Proteomes" id="UP000386466"/>
    </source>
</evidence>
<proteinExistence type="predicted"/>
<evidence type="ECO:0000256" key="10">
    <source>
        <dbReference type="ARBA" id="ARBA00039005"/>
    </source>
</evidence>
<dbReference type="GO" id="GO:0046872">
    <property type="term" value="F:metal ion binding"/>
    <property type="evidence" value="ECO:0007669"/>
    <property type="project" value="UniProtKB-KW"/>
</dbReference>
<comment type="cofactor">
    <cofactor evidence="2">
        <name>Fe(2+)</name>
        <dbReference type="ChEBI" id="CHEBI:29033"/>
    </cofactor>
</comment>
<evidence type="ECO:0000256" key="6">
    <source>
        <dbReference type="ARBA" id="ARBA00022964"/>
    </source>
</evidence>
<dbReference type="Proteomes" id="UP000386466">
    <property type="component" value="Unassembled WGS sequence"/>
</dbReference>
<dbReference type="InterPro" id="IPR014710">
    <property type="entry name" value="RmlC-like_jellyroll"/>
</dbReference>
<keyword evidence="9" id="KW-0486">Methionine biosynthesis</keyword>
<evidence type="ECO:0000256" key="7">
    <source>
        <dbReference type="ARBA" id="ARBA00023002"/>
    </source>
</evidence>
<keyword evidence="6" id="KW-0223">Dioxygenase</keyword>
<dbReference type="GO" id="GO:0010309">
    <property type="term" value="F:acireductone dioxygenase [iron(II)-requiring] activity"/>
    <property type="evidence" value="ECO:0007669"/>
    <property type="project" value="UniProtKB-EC"/>
</dbReference>
<dbReference type="Pfam" id="PF03079">
    <property type="entry name" value="ARD"/>
    <property type="match status" value="1"/>
</dbReference>
<evidence type="ECO:0000256" key="2">
    <source>
        <dbReference type="ARBA" id="ARBA00001954"/>
    </source>
</evidence>
<dbReference type="InterPro" id="IPR011051">
    <property type="entry name" value="RmlC_Cupin_sf"/>
</dbReference>
<dbReference type="SUPFAM" id="SSF51182">
    <property type="entry name" value="RmlC-like cupins"/>
    <property type="match status" value="1"/>
</dbReference>
<comment type="catalytic activity">
    <reaction evidence="1">
        <text>1,2-dihydroxy-5-(methylsulfanyl)pent-1-en-3-one + O2 = 4-methylsulfanyl-2-oxobutanoate + formate + 2 H(+)</text>
        <dbReference type="Rhea" id="RHEA:24504"/>
        <dbReference type="ChEBI" id="CHEBI:15378"/>
        <dbReference type="ChEBI" id="CHEBI:15379"/>
        <dbReference type="ChEBI" id="CHEBI:15740"/>
        <dbReference type="ChEBI" id="CHEBI:16723"/>
        <dbReference type="ChEBI" id="CHEBI:49252"/>
        <dbReference type="EC" id="1.13.11.54"/>
    </reaction>
</comment>
<feature type="non-terminal residue" evidence="11">
    <location>
        <position position="89"/>
    </location>
</feature>
<evidence type="ECO:0000256" key="3">
    <source>
        <dbReference type="ARBA" id="ARBA00022596"/>
    </source>
</evidence>
<name>A0A485PEP0_LYNPA</name>
<dbReference type="EC" id="1.13.11.54" evidence="10"/>
<keyword evidence="8" id="KW-0408">Iron</keyword>
<dbReference type="Gene3D" id="2.60.120.10">
    <property type="entry name" value="Jelly Rolls"/>
    <property type="match status" value="1"/>
</dbReference>
<evidence type="ECO:0000256" key="1">
    <source>
        <dbReference type="ARBA" id="ARBA00000428"/>
    </source>
</evidence>
<keyword evidence="4" id="KW-0028">Amino-acid biosynthesis</keyword>
<protein>
    <recommendedName>
        <fullName evidence="10">acireductone dioxygenase (Fe(2+)-requiring)</fullName>
        <ecNumber evidence="10">1.13.11.54</ecNumber>
    </recommendedName>
</protein>
<evidence type="ECO:0000256" key="9">
    <source>
        <dbReference type="ARBA" id="ARBA00023167"/>
    </source>
</evidence>
<reference evidence="11 12" key="1">
    <citation type="submission" date="2019-01" db="EMBL/GenBank/DDBJ databases">
        <authorList>
            <person name="Alioto T."/>
            <person name="Alioto T."/>
        </authorList>
    </citation>
    <scope>NUCLEOTIDE SEQUENCE [LARGE SCALE GENOMIC DNA]</scope>
</reference>
<keyword evidence="3" id="KW-0533">Nickel</keyword>
<evidence type="ECO:0000256" key="4">
    <source>
        <dbReference type="ARBA" id="ARBA00022605"/>
    </source>
</evidence>
<accession>A0A485PEP0</accession>
<dbReference type="PANTHER" id="PTHR23418:SF0">
    <property type="entry name" value="ACIREDUCTONE DIOXYGENASE"/>
    <property type="match status" value="1"/>
</dbReference>
<evidence type="ECO:0000313" key="11">
    <source>
        <dbReference type="EMBL" id="VFV42256.1"/>
    </source>
</evidence>
<evidence type="ECO:0000256" key="8">
    <source>
        <dbReference type="ARBA" id="ARBA00023004"/>
    </source>
</evidence>
<dbReference type="EMBL" id="CAAGRJ010031737">
    <property type="protein sequence ID" value="VFV42256.1"/>
    <property type="molecule type" value="Genomic_DNA"/>
</dbReference>